<dbReference type="SUPFAM" id="SSF54593">
    <property type="entry name" value="Glyoxalase/Bleomycin resistance protein/Dihydroxybiphenyl dioxygenase"/>
    <property type="match status" value="1"/>
</dbReference>
<feature type="domain" description="VOC" evidence="1">
    <location>
        <begin position="3"/>
        <end position="116"/>
    </location>
</feature>
<protein>
    <submittedName>
        <fullName evidence="2">VOC family protein</fullName>
    </submittedName>
</protein>
<evidence type="ECO:0000313" key="3">
    <source>
        <dbReference type="Proteomes" id="UP000727993"/>
    </source>
</evidence>
<proteinExistence type="predicted"/>
<accession>A0A936TEM4</accession>
<dbReference type="Proteomes" id="UP000727993">
    <property type="component" value="Unassembled WGS sequence"/>
</dbReference>
<dbReference type="EMBL" id="JADJZA010000011">
    <property type="protein sequence ID" value="MBK9298871.1"/>
    <property type="molecule type" value="Genomic_DNA"/>
</dbReference>
<organism evidence="2 3">
    <name type="scientific">Candidatus Neomicrothrix subdominans</name>
    <dbReference type="NCBI Taxonomy" id="2954438"/>
    <lineage>
        <taxon>Bacteria</taxon>
        <taxon>Bacillati</taxon>
        <taxon>Actinomycetota</taxon>
        <taxon>Acidimicrobiia</taxon>
        <taxon>Acidimicrobiales</taxon>
        <taxon>Microthrixaceae</taxon>
        <taxon>Candidatus Neomicrothrix</taxon>
    </lineage>
</organism>
<evidence type="ECO:0000259" key="1">
    <source>
        <dbReference type="PROSITE" id="PS51819"/>
    </source>
</evidence>
<dbReference type="Pfam" id="PF00903">
    <property type="entry name" value="Glyoxalase"/>
    <property type="match status" value="1"/>
</dbReference>
<dbReference type="AlphaFoldDB" id="A0A936TEM4"/>
<comment type="caution">
    <text evidence="2">The sequence shown here is derived from an EMBL/GenBank/DDBJ whole genome shotgun (WGS) entry which is preliminary data.</text>
</comment>
<reference evidence="2 3" key="1">
    <citation type="submission" date="2020-10" db="EMBL/GenBank/DDBJ databases">
        <title>Connecting structure to function with the recovery of over 1000 high-quality activated sludge metagenome-assembled genomes encoding full-length rRNA genes using long-read sequencing.</title>
        <authorList>
            <person name="Singleton C.M."/>
            <person name="Petriglieri F."/>
            <person name="Kristensen J.M."/>
            <person name="Kirkegaard R.H."/>
            <person name="Michaelsen T.Y."/>
            <person name="Andersen M.H."/>
            <person name="Karst S.M."/>
            <person name="Dueholm M.S."/>
            <person name="Nielsen P.H."/>
            <person name="Albertsen M."/>
        </authorList>
    </citation>
    <scope>NUCLEOTIDE SEQUENCE [LARGE SCALE GENOMIC DNA]</scope>
    <source>
        <strain evidence="2">Lyne_18-Q3-R50-59_MAXAC.006</strain>
    </source>
</reference>
<dbReference type="InterPro" id="IPR004360">
    <property type="entry name" value="Glyas_Fos-R_dOase_dom"/>
</dbReference>
<name>A0A936TEM4_9ACTN</name>
<sequence>MDVLSSRVLVATDDLQASVAWWCDTLGLSVAREYGADGVVTGVALFCGGVLVELTGRGSDPASLVLWLQVPDVFAEAERLVVAGVAHEGLPEQMPWGLIEWRITSPEGVELVLVQIPDDHPLRSRLHTA</sequence>
<dbReference type="InterPro" id="IPR029068">
    <property type="entry name" value="Glyas_Bleomycin-R_OHBP_Dase"/>
</dbReference>
<gene>
    <name evidence="2" type="ORF">IPN02_18980</name>
</gene>
<dbReference type="InterPro" id="IPR037523">
    <property type="entry name" value="VOC_core"/>
</dbReference>
<dbReference type="PROSITE" id="PS51819">
    <property type="entry name" value="VOC"/>
    <property type="match status" value="1"/>
</dbReference>
<evidence type="ECO:0000313" key="2">
    <source>
        <dbReference type="EMBL" id="MBK9298871.1"/>
    </source>
</evidence>
<dbReference type="Gene3D" id="3.10.180.10">
    <property type="entry name" value="2,3-Dihydroxybiphenyl 1,2-Dioxygenase, domain 1"/>
    <property type="match status" value="1"/>
</dbReference>